<evidence type="ECO:0000313" key="6">
    <source>
        <dbReference type="EMBL" id="GCL65543.1"/>
    </source>
</evidence>
<evidence type="ECO:0000256" key="2">
    <source>
        <dbReference type="ARBA" id="ARBA00022747"/>
    </source>
</evidence>
<keyword evidence="4" id="KW-0175">Coiled coil</keyword>
<evidence type="ECO:0000259" key="5">
    <source>
        <dbReference type="Pfam" id="PF01420"/>
    </source>
</evidence>
<dbReference type="Proteomes" id="UP000301751">
    <property type="component" value="Unassembled WGS sequence"/>
</dbReference>
<sequence>MSELPKGWAWATVGDLAEYINGFAFKPTDRSESGLPIIRIQNLTDPERPLHLTQRQVPDEYRVRTGDILVSWSATLDAFRWGRGEALVNQHIFKVVPNSAVAHAPWLLHWLRVAIAQMQDTEHLHGSTMKHINRGPFLAHRVPVPPPKEQLRIANALEDLLSELDAGVEELKTAQAKLQRYRQSMLKAAVQGDLTADWRAANPPAETGAELLQRILAERRARWEGAQRDKAEASGKALPPGWQAKYAAPAPALKGGQQQLPVGWIWATTEMTGDVLLGRQRAPQYLTGRWTQRYLRVANIKDNRIDFSDVESMDFDDAHFAKYRLVEGDILVSEGQSPELVGQSAIFRGYAEPLCFQKTLHRYRASPGVALPEYAQLVFRANVCTGVFRSLASITTNIAHLTLEKFEAAPFPLPPLAEQEVIVAVANAHLQVAGELDRAIATALRQSAAQRQNILRAAFAGQLVPQDPADEPAQAVLARIRASRAEAKPPARKRAAAARAVAQG</sequence>
<dbReference type="AlphaFoldDB" id="A0A480AW41"/>
<dbReference type="PANTHER" id="PTHR43140:SF1">
    <property type="entry name" value="TYPE I RESTRICTION ENZYME ECOKI SPECIFICITY SUBUNIT"/>
    <property type="match status" value="1"/>
</dbReference>
<evidence type="ECO:0000256" key="4">
    <source>
        <dbReference type="SAM" id="Coils"/>
    </source>
</evidence>
<dbReference type="PANTHER" id="PTHR43140">
    <property type="entry name" value="TYPE-1 RESTRICTION ENZYME ECOKI SPECIFICITY PROTEIN"/>
    <property type="match status" value="1"/>
</dbReference>
<feature type="domain" description="Type I restriction modification DNA specificity" evidence="5">
    <location>
        <begin position="5"/>
        <end position="166"/>
    </location>
</feature>
<name>A0A480AW41_9BURK</name>
<gene>
    <name evidence="6" type="primary">hsdS_2</name>
    <name evidence="6" type="ORF">AQPW35_46240</name>
</gene>
<dbReference type="RefSeq" id="WP_137735243.1">
    <property type="nucleotide sequence ID" value="NZ_BJCL01000017.1"/>
</dbReference>
<evidence type="ECO:0000256" key="3">
    <source>
        <dbReference type="ARBA" id="ARBA00023125"/>
    </source>
</evidence>
<accession>A0A480AW41</accession>
<evidence type="ECO:0000313" key="7">
    <source>
        <dbReference type="Proteomes" id="UP000301751"/>
    </source>
</evidence>
<dbReference type="SUPFAM" id="SSF116734">
    <property type="entry name" value="DNA methylase specificity domain"/>
    <property type="match status" value="2"/>
</dbReference>
<keyword evidence="7" id="KW-1185">Reference proteome</keyword>
<keyword evidence="2" id="KW-0680">Restriction system</keyword>
<protein>
    <submittedName>
        <fullName evidence="6">Type I restriction enzyme EcoEI specificity protein</fullName>
    </submittedName>
</protein>
<dbReference type="CDD" id="cd17253">
    <property type="entry name" value="RMtype1_S_Eco933I-TRD2-CR2_like"/>
    <property type="match status" value="1"/>
</dbReference>
<proteinExistence type="inferred from homology"/>
<organism evidence="6 7">
    <name type="scientific">Pseudaquabacterium pictum</name>
    <dbReference type="NCBI Taxonomy" id="2315236"/>
    <lineage>
        <taxon>Bacteria</taxon>
        <taxon>Pseudomonadati</taxon>
        <taxon>Pseudomonadota</taxon>
        <taxon>Betaproteobacteria</taxon>
        <taxon>Burkholderiales</taxon>
        <taxon>Sphaerotilaceae</taxon>
        <taxon>Pseudaquabacterium</taxon>
    </lineage>
</organism>
<dbReference type="OrthoDB" id="5298944at2"/>
<dbReference type="GO" id="GO:0009307">
    <property type="term" value="P:DNA restriction-modification system"/>
    <property type="evidence" value="ECO:0007669"/>
    <property type="project" value="UniProtKB-KW"/>
</dbReference>
<dbReference type="EMBL" id="BJCL01000017">
    <property type="protein sequence ID" value="GCL65543.1"/>
    <property type="molecule type" value="Genomic_DNA"/>
</dbReference>
<evidence type="ECO:0000256" key="1">
    <source>
        <dbReference type="ARBA" id="ARBA00010923"/>
    </source>
</evidence>
<comment type="caution">
    <text evidence="6">The sequence shown here is derived from an EMBL/GenBank/DDBJ whole genome shotgun (WGS) entry which is preliminary data.</text>
</comment>
<dbReference type="Gene3D" id="3.90.220.20">
    <property type="entry name" value="DNA methylase specificity domains"/>
    <property type="match status" value="2"/>
</dbReference>
<dbReference type="CDD" id="cd17254">
    <property type="entry name" value="RMtype1_S_FclI-TRD1-CR1_like"/>
    <property type="match status" value="1"/>
</dbReference>
<comment type="similarity">
    <text evidence="1">Belongs to the type-I restriction system S methylase family.</text>
</comment>
<dbReference type="InterPro" id="IPR044946">
    <property type="entry name" value="Restrct_endonuc_typeI_TRD_sf"/>
</dbReference>
<dbReference type="GO" id="GO:0003677">
    <property type="term" value="F:DNA binding"/>
    <property type="evidence" value="ECO:0007669"/>
    <property type="project" value="UniProtKB-KW"/>
</dbReference>
<reference evidence="7" key="1">
    <citation type="submission" date="2019-03" db="EMBL/GenBank/DDBJ databases">
        <title>Aquabacterium pictum sp.nov., the first bacteriochlorophyll a-containing freshwater bacterium in the genus Aquabacterium of the class Betaproteobacteria.</title>
        <authorList>
            <person name="Hirose S."/>
            <person name="Tank M."/>
            <person name="Hara E."/>
            <person name="Tamaki H."/>
            <person name="Takaichi S."/>
            <person name="Haruta S."/>
            <person name="Hanada S."/>
        </authorList>
    </citation>
    <scope>NUCLEOTIDE SEQUENCE [LARGE SCALE GENOMIC DNA]</scope>
    <source>
        <strain evidence="7">W35</strain>
    </source>
</reference>
<keyword evidence="3" id="KW-0238">DNA-binding</keyword>
<dbReference type="Pfam" id="PF01420">
    <property type="entry name" value="Methylase_S"/>
    <property type="match status" value="2"/>
</dbReference>
<feature type="coiled-coil region" evidence="4">
    <location>
        <begin position="154"/>
        <end position="184"/>
    </location>
</feature>
<dbReference type="InterPro" id="IPR051212">
    <property type="entry name" value="Type-I_RE_S_subunit"/>
</dbReference>
<feature type="domain" description="Type I restriction modification DNA specificity" evidence="5">
    <location>
        <begin position="320"/>
        <end position="425"/>
    </location>
</feature>
<dbReference type="InterPro" id="IPR000055">
    <property type="entry name" value="Restrct_endonuc_typeI_TRD"/>
</dbReference>